<dbReference type="AlphaFoldDB" id="A0A5B7K1V5"/>
<evidence type="ECO:0000313" key="1">
    <source>
        <dbReference type="EMBL" id="MPD04332.1"/>
    </source>
</evidence>
<reference evidence="1 2" key="1">
    <citation type="submission" date="2019-05" db="EMBL/GenBank/DDBJ databases">
        <title>Another draft genome of Portunus trituberculatus and its Hox gene families provides insights of decapod evolution.</title>
        <authorList>
            <person name="Jeong J.-H."/>
            <person name="Song I."/>
            <person name="Kim S."/>
            <person name="Choi T."/>
            <person name="Kim D."/>
            <person name="Ryu S."/>
            <person name="Kim W."/>
        </authorList>
    </citation>
    <scope>NUCLEOTIDE SEQUENCE [LARGE SCALE GENOMIC DNA]</scope>
    <source>
        <tissue evidence="1">Muscle</tissue>
    </source>
</reference>
<dbReference type="Proteomes" id="UP000324222">
    <property type="component" value="Unassembled WGS sequence"/>
</dbReference>
<evidence type="ECO:0000313" key="2">
    <source>
        <dbReference type="Proteomes" id="UP000324222"/>
    </source>
</evidence>
<gene>
    <name evidence="1" type="ORF">E2C01_100012</name>
</gene>
<proteinExistence type="predicted"/>
<name>A0A5B7K1V5_PORTR</name>
<accession>A0A5B7K1V5</accession>
<comment type="caution">
    <text evidence="1">The sequence shown here is derived from an EMBL/GenBank/DDBJ whole genome shotgun (WGS) entry which is preliminary data.</text>
</comment>
<sequence length="134" mass="14767">MDAQPLIRPGRQVEEGYDLRYSLGCDTLSLLIAKTPFTVIKIGPSRPTKPPQDRGYTLLLIATHYCQHISSSLPLVSPSKAVEVAGESCVRFPSRVTSNILVRVMARQQNPVTQSPTHSYIMKFDSIGNLNAGR</sequence>
<protein>
    <submittedName>
        <fullName evidence="1">Uncharacterized protein</fullName>
    </submittedName>
</protein>
<dbReference type="EMBL" id="VSRR010140600">
    <property type="protein sequence ID" value="MPD04332.1"/>
    <property type="molecule type" value="Genomic_DNA"/>
</dbReference>
<keyword evidence="2" id="KW-1185">Reference proteome</keyword>
<organism evidence="1 2">
    <name type="scientific">Portunus trituberculatus</name>
    <name type="common">Swimming crab</name>
    <name type="synonym">Neptunus trituberculatus</name>
    <dbReference type="NCBI Taxonomy" id="210409"/>
    <lineage>
        <taxon>Eukaryota</taxon>
        <taxon>Metazoa</taxon>
        <taxon>Ecdysozoa</taxon>
        <taxon>Arthropoda</taxon>
        <taxon>Crustacea</taxon>
        <taxon>Multicrustacea</taxon>
        <taxon>Malacostraca</taxon>
        <taxon>Eumalacostraca</taxon>
        <taxon>Eucarida</taxon>
        <taxon>Decapoda</taxon>
        <taxon>Pleocyemata</taxon>
        <taxon>Brachyura</taxon>
        <taxon>Eubrachyura</taxon>
        <taxon>Portunoidea</taxon>
        <taxon>Portunidae</taxon>
        <taxon>Portuninae</taxon>
        <taxon>Portunus</taxon>
    </lineage>
</organism>